<dbReference type="Gene3D" id="3.10.350.10">
    <property type="entry name" value="LysM domain"/>
    <property type="match status" value="1"/>
</dbReference>
<dbReference type="InterPro" id="IPR018392">
    <property type="entry name" value="LysM"/>
</dbReference>
<dbReference type="SMART" id="SM00257">
    <property type="entry name" value="LysM"/>
    <property type="match status" value="1"/>
</dbReference>
<dbReference type="Pfam" id="PF01476">
    <property type="entry name" value="LysM"/>
    <property type="match status" value="1"/>
</dbReference>
<proteinExistence type="predicted"/>
<evidence type="ECO:0000313" key="5">
    <source>
        <dbReference type="Proteomes" id="UP000033558"/>
    </source>
</evidence>
<organism evidence="4 5">
    <name type="scientific">Bombilactobacillus mellifer</name>
    <dbReference type="NCBI Taxonomy" id="1218492"/>
    <lineage>
        <taxon>Bacteria</taxon>
        <taxon>Bacillati</taxon>
        <taxon>Bacillota</taxon>
        <taxon>Bacilli</taxon>
        <taxon>Lactobacillales</taxon>
        <taxon>Lactobacillaceae</taxon>
        <taxon>Bombilactobacillus</taxon>
    </lineage>
</organism>
<comment type="caution">
    <text evidence="4">The sequence shown here is derived from an EMBL/GenBank/DDBJ whole genome shotgun (WGS) entry which is preliminary data.</text>
</comment>
<dbReference type="SUPFAM" id="SSF54106">
    <property type="entry name" value="LysM domain"/>
    <property type="match status" value="1"/>
</dbReference>
<dbReference type="STRING" id="1218492.JG30_00480"/>
<accession>A0A0F4LYE0</accession>
<evidence type="ECO:0000259" key="3">
    <source>
        <dbReference type="PROSITE" id="PS51782"/>
    </source>
</evidence>
<evidence type="ECO:0000313" key="4">
    <source>
        <dbReference type="EMBL" id="KJY63368.1"/>
    </source>
</evidence>
<dbReference type="OrthoDB" id="117366at2"/>
<keyword evidence="5" id="KW-1185">Reference proteome</keyword>
<name>A0A0F4LYE0_9LACO</name>
<reference evidence="4 5" key="1">
    <citation type="submission" date="2015-01" db="EMBL/GenBank/DDBJ databases">
        <title>Comparative genomics of the lactic acid bacteria isolated from the honey bee gut.</title>
        <authorList>
            <person name="Ellegaard K.M."/>
            <person name="Tamarit D."/>
            <person name="Javelind E."/>
            <person name="Olofsson T."/>
            <person name="Andersson S.G."/>
            <person name="Vasquez A."/>
        </authorList>
    </citation>
    <scope>NUCLEOTIDE SEQUENCE [LARGE SCALE GENOMIC DNA]</scope>
    <source>
        <strain evidence="4 5">Bin4</strain>
    </source>
</reference>
<evidence type="ECO:0000256" key="1">
    <source>
        <dbReference type="SAM" id="MobiDB-lite"/>
    </source>
</evidence>
<dbReference type="Proteomes" id="UP000033558">
    <property type="component" value="Unassembled WGS sequence"/>
</dbReference>
<sequence>MKIKQLATVAALSIMTFFGAASVAHADTIYTVKSGDTLSEILTATGKGLGSMDQVAADNNIADVNLIYVGQKLIFKDDGQVAVATPSEVQSTPEANTVQQAAAQENTAATTTAAANQPAAPAANTTAAATTAPATNYAPAADYQGDDAAAREWIAARESGGSYTANNGAYIGKYQMSAAYLNGDYSPANQDRVANNYVSSRYGSWTAAKQFWQANGWY</sequence>
<protein>
    <submittedName>
        <fullName evidence="4">Peptidoglycan binding protein</fullName>
    </submittedName>
</protein>
<gene>
    <name evidence="4" type="ORF">JG30_00480</name>
</gene>
<feature type="signal peptide" evidence="2">
    <location>
        <begin position="1"/>
        <end position="26"/>
    </location>
</feature>
<dbReference type="PROSITE" id="PS51782">
    <property type="entry name" value="LYSM"/>
    <property type="match status" value="1"/>
</dbReference>
<evidence type="ECO:0000256" key="2">
    <source>
        <dbReference type="SAM" id="SignalP"/>
    </source>
</evidence>
<dbReference type="HOGENOM" id="CLU_077123_0_2_9"/>
<dbReference type="AlphaFoldDB" id="A0A0F4LYE0"/>
<feature type="domain" description="LysM" evidence="3">
    <location>
        <begin position="28"/>
        <end position="75"/>
    </location>
</feature>
<keyword evidence="2" id="KW-0732">Signal</keyword>
<dbReference type="EMBL" id="JXJQ01000001">
    <property type="protein sequence ID" value="KJY63368.1"/>
    <property type="molecule type" value="Genomic_DNA"/>
</dbReference>
<dbReference type="InterPro" id="IPR036779">
    <property type="entry name" value="LysM_dom_sf"/>
</dbReference>
<dbReference type="PATRIC" id="fig|1218492.5.peg.159"/>
<dbReference type="CDD" id="cd00118">
    <property type="entry name" value="LysM"/>
    <property type="match status" value="1"/>
</dbReference>
<feature type="region of interest" description="Disordered" evidence="1">
    <location>
        <begin position="104"/>
        <end position="127"/>
    </location>
</feature>
<dbReference type="RefSeq" id="WP_046315152.1">
    <property type="nucleotide sequence ID" value="NZ_JAMBJK010000014.1"/>
</dbReference>
<feature type="chain" id="PRO_5002472713" evidence="2">
    <location>
        <begin position="27"/>
        <end position="218"/>
    </location>
</feature>